<sequence length="873" mass="96781">MAVIRPIQSQRTIDVGGVPNTRVDGSVGQGLQQLGSAIGQATNAQQDLELRRERMRMQTAEFRADQEFRRFGDHFALDYAKTQQDIDPSGEGFTEAVSKQFNAKADEFLRTVPESLRPKVSELVATQRESFINKAAAQEVDQRHSWFRQGITESQEKLQTQVFNDPSLFEAALEDGARAIELSGLPTTEKQALLEAWKSTLALTLGEREVRDAEQNPEAAVNAAARLGVRGAVDGDMGAYRDAIASIESKGSGDYAAIGPRHKKMGRALGRYQIMEANIGPWSREALGREVTPEEFMANPQIQDAIFDHKFGGYVKRFGPEGAAQAWFAGPGGVGKTSRKDVLGTDVGSYGRRFVKALGKVAEESEPDPRYSSLPLEKRLELFDRTQNAAERGKAAISATLKAQYDQHKGSLELGIETGDVASELTILQDEILSDAHKADLLKSYRSKNEERIATADALAKFEAGALRVDPYDSKGKNTVDNVFKEMAKTVPVEDLQSTAEEIVRQTGVVPQAALNAIRGGLESQNIAEVAAAAQSAQRLASVDPAALSRRDGGKAVQDAADDFSYFVNRLNLSPEQAAQRLLDQRDPQKQRDRKALEPLVKDFIKERQDDDLASIFDESFAGWRSNPEIGFTPAQEAGIKAEYIAIAEDEFYRSGGDAEVAQNRAVERMKRLYGTTEVTGRKVVMKHPPERYWPAMVKSNINRSKSLHWTKQQLKRDLSEFAPDIDMDKVQLVTTPQTDAMVKRGEMPAYGVLYQDADGVWQTIPGKLWRPDPSAEKERAQIEQSAEERESQRRMDRAIFSQGQQRINAQDREAGRNRETTLDSYLGGPVEPPKPSRVTPPTQQEQLQEQRQDLMNGKTDRFPAPNPARFGG</sequence>
<dbReference type="STRING" id="472175.EL18_02069"/>
<dbReference type="PATRIC" id="fig|472175.3.peg.2072"/>
<proteinExistence type="predicted"/>
<dbReference type="RefSeq" id="WP_244444548.1">
    <property type="nucleotide sequence ID" value="NZ_JMQM01000001.1"/>
</dbReference>
<feature type="compositionally biased region" description="Basic and acidic residues" evidence="1">
    <location>
        <begin position="810"/>
        <end position="822"/>
    </location>
</feature>
<evidence type="ECO:0000256" key="1">
    <source>
        <dbReference type="SAM" id="MobiDB-lite"/>
    </source>
</evidence>
<reference evidence="2 3" key="1">
    <citation type="submission" date="2014-05" db="EMBL/GenBank/DDBJ databases">
        <title>Draft Genome Sequence of Nitratireductor basaltis Strain UMTGB225, A Marine Bacterium Isolated from Green Barrel Tunicate.</title>
        <authorList>
            <person name="Gan H.Y."/>
        </authorList>
    </citation>
    <scope>NUCLEOTIDE SEQUENCE [LARGE SCALE GENOMIC DNA]</scope>
    <source>
        <strain evidence="2 3">UMTGB225</strain>
    </source>
</reference>
<dbReference type="eggNOG" id="COG0741">
    <property type="taxonomic scope" value="Bacteria"/>
</dbReference>
<comment type="caution">
    <text evidence="2">The sequence shown here is derived from an EMBL/GenBank/DDBJ whole genome shotgun (WGS) entry which is preliminary data.</text>
</comment>
<name>A0A084UDJ1_9HYPH</name>
<accession>A0A084UDJ1</accession>
<dbReference type="Proteomes" id="UP000053675">
    <property type="component" value="Unassembled WGS sequence"/>
</dbReference>
<evidence type="ECO:0000313" key="3">
    <source>
        <dbReference type="Proteomes" id="UP000053675"/>
    </source>
</evidence>
<evidence type="ECO:0000313" key="2">
    <source>
        <dbReference type="EMBL" id="KFB11027.1"/>
    </source>
</evidence>
<feature type="compositionally biased region" description="Basic and acidic residues" evidence="1">
    <location>
        <begin position="770"/>
        <end position="798"/>
    </location>
</feature>
<protein>
    <submittedName>
        <fullName evidence="2">Uncharacterized protein</fullName>
    </submittedName>
</protein>
<gene>
    <name evidence="2" type="ORF">EL18_02069</name>
</gene>
<organism evidence="2 3">
    <name type="scientific">Nitratireductor basaltis</name>
    <dbReference type="NCBI Taxonomy" id="472175"/>
    <lineage>
        <taxon>Bacteria</taxon>
        <taxon>Pseudomonadati</taxon>
        <taxon>Pseudomonadota</taxon>
        <taxon>Alphaproteobacteria</taxon>
        <taxon>Hyphomicrobiales</taxon>
        <taxon>Phyllobacteriaceae</taxon>
        <taxon>Nitratireductor</taxon>
    </lineage>
</organism>
<keyword evidence="3" id="KW-1185">Reference proteome</keyword>
<feature type="region of interest" description="Disordered" evidence="1">
    <location>
        <begin position="767"/>
        <end position="873"/>
    </location>
</feature>
<dbReference type="EMBL" id="JMQM01000001">
    <property type="protein sequence ID" value="KFB11027.1"/>
    <property type="molecule type" value="Genomic_DNA"/>
</dbReference>
<dbReference type="AlphaFoldDB" id="A0A084UDJ1"/>